<keyword evidence="6" id="KW-1185">Reference proteome</keyword>
<keyword evidence="4" id="KW-1133">Transmembrane helix</keyword>
<sequence length="308" mass="33072">MTQQLVWLVTGSTGGSGLALVRTISARGDLVIATGRNISSRLSSLPSENPNIYLLDLDVVSPLEDIKSVIASAVAIHGRIDVLINNAGMSRMSSLEEGSEEFVKTIFDVNLFGSIKVAQAVLPHMRSRKTGTVAFIGAGLGWIAMPFLSHYSLTKASLTMFAEALQHEISPLGLRSIIFEPGGFDSDLATPRNDGFGGPPKIEDYQPVFGSVFGAASGIPKSAMAPSDIAKIPDAIIDVIKGEGLAKGRTMPLRVVLGPDSMDGIRQKCKEQLELLDEWEDVTLSVMKEGHRETSRWLLDNVSILPKS</sequence>
<comment type="similarity">
    <text evidence="1 3">Belongs to the short-chain dehydrogenases/reductases (SDR) family.</text>
</comment>
<dbReference type="Proteomes" id="UP001283341">
    <property type="component" value="Unassembled WGS sequence"/>
</dbReference>
<protein>
    <recommendedName>
        <fullName evidence="7">NAD(P)-binding protein</fullName>
    </recommendedName>
</protein>
<dbReference type="SUPFAM" id="SSF51735">
    <property type="entry name" value="NAD(P)-binding Rossmann-fold domains"/>
    <property type="match status" value="1"/>
</dbReference>
<keyword evidence="4" id="KW-0812">Transmembrane</keyword>
<feature type="transmembrane region" description="Helical" evidence="4">
    <location>
        <begin position="133"/>
        <end position="153"/>
    </location>
</feature>
<keyword evidence="2" id="KW-0560">Oxidoreductase</keyword>
<dbReference type="EMBL" id="JAUEDM010000006">
    <property type="protein sequence ID" value="KAK3314462.1"/>
    <property type="molecule type" value="Genomic_DNA"/>
</dbReference>
<reference evidence="5" key="1">
    <citation type="journal article" date="2023" name="Mol. Phylogenet. Evol.">
        <title>Genome-scale phylogeny and comparative genomics of the fungal order Sordariales.</title>
        <authorList>
            <person name="Hensen N."/>
            <person name="Bonometti L."/>
            <person name="Westerberg I."/>
            <person name="Brannstrom I.O."/>
            <person name="Guillou S."/>
            <person name="Cros-Aarteil S."/>
            <person name="Calhoun S."/>
            <person name="Haridas S."/>
            <person name="Kuo A."/>
            <person name="Mondo S."/>
            <person name="Pangilinan J."/>
            <person name="Riley R."/>
            <person name="LaButti K."/>
            <person name="Andreopoulos B."/>
            <person name="Lipzen A."/>
            <person name="Chen C."/>
            <person name="Yan M."/>
            <person name="Daum C."/>
            <person name="Ng V."/>
            <person name="Clum A."/>
            <person name="Steindorff A."/>
            <person name="Ohm R.A."/>
            <person name="Martin F."/>
            <person name="Silar P."/>
            <person name="Natvig D.O."/>
            <person name="Lalanne C."/>
            <person name="Gautier V."/>
            <person name="Ament-Velasquez S.L."/>
            <person name="Kruys A."/>
            <person name="Hutchinson M.I."/>
            <person name="Powell A.J."/>
            <person name="Barry K."/>
            <person name="Miller A.N."/>
            <person name="Grigoriev I.V."/>
            <person name="Debuchy R."/>
            <person name="Gladieux P."/>
            <person name="Hiltunen Thoren M."/>
            <person name="Johannesson H."/>
        </authorList>
    </citation>
    <scope>NUCLEOTIDE SEQUENCE</scope>
    <source>
        <strain evidence="5">CBS 118394</strain>
    </source>
</reference>
<name>A0AAE0M0E0_9PEZI</name>
<evidence type="ECO:0000256" key="3">
    <source>
        <dbReference type="RuleBase" id="RU000363"/>
    </source>
</evidence>
<comment type="caution">
    <text evidence="5">The sequence shown here is derived from an EMBL/GenBank/DDBJ whole genome shotgun (WGS) entry which is preliminary data.</text>
</comment>
<accession>A0AAE0M0E0</accession>
<evidence type="ECO:0000256" key="1">
    <source>
        <dbReference type="ARBA" id="ARBA00006484"/>
    </source>
</evidence>
<gene>
    <name evidence="5" type="ORF">B0H66DRAFT_313654</name>
</gene>
<keyword evidence="4" id="KW-0472">Membrane</keyword>
<dbReference type="PRINTS" id="PR00081">
    <property type="entry name" value="GDHRDH"/>
</dbReference>
<evidence type="ECO:0008006" key="7">
    <source>
        <dbReference type="Google" id="ProtNLM"/>
    </source>
</evidence>
<dbReference type="Gene3D" id="3.40.50.720">
    <property type="entry name" value="NAD(P)-binding Rossmann-like Domain"/>
    <property type="match status" value="1"/>
</dbReference>
<evidence type="ECO:0000256" key="2">
    <source>
        <dbReference type="ARBA" id="ARBA00023002"/>
    </source>
</evidence>
<evidence type="ECO:0000313" key="5">
    <source>
        <dbReference type="EMBL" id="KAK3314462.1"/>
    </source>
</evidence>
<dbReference type="CDD" id="cd05374">
    <property type="entry name" value="17beta-HSD-like_SDR_c"/>
    <property type="match status" value="1"/>
</dbReference>
<dbReference type="PANTHER" id="PTHR43976:SF16">
    <property type="entry name" value="SHORT-CHAIN DEHYDROGENASE_REDUCTASE FAMILY PROTEIN"/>
    <property type="match status" value="1"/>
</dbReference>
<dbReference type="PANTHER" id="PTHR43976">
    <property type="entry name" value="SHORT CHAIN DEHYDROGENASE"/>
    <property type="match status" value="1"/>
</dbReference>
<organism evidence="5 6">
    <name type="scientific">Apodospora peruviana</name>
    <dbReference type="NCBI Taxonomy" id="516989"/>
    <lineage>
        <taxon>Eukaryota</taxon>
        <taxon>Fungi</taxon>
        <taxon>Dikarya</taxon>
        <taxon>Ascomycota</taxon>
        <taxon>Pezizomycotina</taxon>
        <taxon>Sordariomycetes</taxon>
        <taxon>Sordariomycetidae</taxon>
        <taxon>Sordariales</taxon>
        <taxon>Lasiosphaeriaceae</taxon>
        <taxon>Apodospora</taxon>
    </lineage>
</organism>
<evidence type="ECO:0000313" key="6">
    <source>
        <dbReference type="Proteomes" id="UP001283341"/>
    </source>
</evidence>
<evidence type="ECO:0000256" key="4">
    <source>
        <dbReference type="SAM" id="Phobius"/>
    </source>
</evidence>
<reference evidence="5" key="2">
    <citation type="submission" date="2023-06" db="EMBL/GenBank/DDBJ databases">
        <authorList>
            <consortium name="Lawrence Berkeley National Laboratory"/>
            <person name="Haridas S."/>
            <person name="Hensen N."/>
            <person name="Bonometti L."/>
            <person name="Westerberg I."/>
            <person name="Brannstrom I.O."/>
            <person name="Guillou S."/>
            <person name="Cros-Aarteil S."/>
            <person name="Calhoun S."/>
            <person name="Kuo A."/>
            <person name="Mondo S."/>
            <person name="Pangilinan J."/>
            <person name="Riley R."/>
            <person name="Labutti K."/>
            <person name="Andreopoulos B."/>
            <person name="Lipzen A."/>
            <person name="Chen C."/>
            <person name="Yanf M."/>
            <person name="Daum C."/>
            <person name="Ng V."/>
            <person name="Clum A."/>
            <person name="Steindorff A."/>
            <person name="Ohm R."/>
            <person name="Martin F."/>
            <person name="Silar P."/>
            <person name="Natvig D."/>
            <person name="Lalanne C."/>
            <person name="Gautier V."/>
            <person name="Ament-Velasquez S.L."/>
            <person name="Kruys A."/>
            <person name="Hutchinson M.I."/>
            <person name="Powell A.J."/>
            <person name="Barry K."/>
            <person name="Miller A.N."/>
            <person name="Grigoriev I.V."/>
            <person name="Debuchy R."/>
            <person name="Gladieux P."/>
            <person name="Thoren M.H."/>
            <person name="Johannesson H."/>
        </authorList>
    </citation>
    <scope>NUCLEOTIDE SEQUENCE</scope>
    <source>
        <strain evidence="5">CBS 118394</strain>
    </source>
</reference>
<dbReference type="PRINTS" id="PR00080">
    <property type="entry name" value="SDRFAMILY"/>
</dbReference>
<dbReference type="AlphaFoldDB" id="A0AAE0M0E0"/>
<dbReference type="GO" id="GO:0016491">
    <property type="term" value="F:oxidoreductase activity"/>
    <property type="evidence" value="ECO:0007669"/>
    <property type="project" value="UniProtKB-KW"/>
</dbReference>
<dbReference type="InterPro" id="IPR036291">
    <property type="entry name" value="NAD(P)-bd_dom_sf"/>
</dbReference>
<proteinExistence type="inferred from homology"/>
<dbReference type="Pfam" id="PF00106">
    <property type="entry name" value="adh_short"/>
    <property type="match status" value="1"/>
</dbReference>
<dbReference type="InterPro" id="IPR002347">
    <property type="entry name" value="SDR_fam"/>
</dbReference>
<dbReference type="InterPro" id="IPR051911">
    <property type="entry name" value="SDR_oxidoreductase"/>
</dbReference>